<dbReference type="RefSeq" id="WP_331191526.1">
    <property type="nucleotide sequence ID" value="NZ_JAQSEN010000004.1"/>
</dbReference>
<feature type="region of interest" description="Disordered" evidence="1">
    <location>
        <begin position="140"/>
        <end position="163"/>
    </location>
</feature>
<name>A0ABU7SR50_9LACO</name>
<gene>
    <name evidence="3" type="ORF">PS396_01840</name>
</gene>
<feature type="compositionally biased region" description="Low complexity" evidence="1">
    <location>
        <begin position="140"/>
        <end position="158"/>
    </location>
</feature>
<feature type="region of interest" description="Disordered" evidence="1">
    <location>
        <begin position="79"/>
        <end position="110"/>
    </location>
</feature>
<feature type="transmembrane region" description="Helical" evidence="2">
    <location>
        <begin position="113"/>
        <end position="131"/>
    </location>
</feature>
<protein>
    <recommendedName>
        <fullName evidence="5">DUF5011 domain-containing protein</fullName>
    </recommendedName>
</protein>
<reference evidence="3 4" key="1">
    <citation type="submission" date="2023-02" db="EMBL/GenBank/DDBJ databases">
        <title>The predominant lactic acid bacteria and yeasts involved in the spontaneous fermentation of millet during the production of the traditional porridge Hausa koko in Ghana.</title>
        <authorList>
            <person name="Atter A."/>
            <person name="Diaz M."/>
        </authorList>
    </citation>
    <scope>NUCLEOTIDE SEQUENCE [LARGE SCALE GENOMIC DNA]</scope>
    <source>
        <strain evidence="3 4">FI11552</strain>
    </source>
</reference>
<comment type="caution">
    <text evidence="3">The sequence shown here is derived from an EMBL/GenBank/DDBJ whole genome shotgun (WGS) entry which is preliminary data.</text>
</comment>
<evidence type="ECO:0000256" key="2">
    <source>
        <dbReference type="SAM" id="Phobius"/>
    </source>
</evidence>
<dbReference type="EMBL" id="JAQSFA010000003">
    <property type="protein sequence ID" value="MEE6700556.1"/>
    <property type="molecule type" value="Genomic_DNA"/>
</dbReference>
<keyword evidence="2" id="KW-0812">Transmembrane</keyword>
<keyword evidence="4" id="KW-1185">Reference proteome</keyword>
<evidence type="ECO:0000313" key="4">
    <source>
        <dbReference type="Proteomes" id="UP001335665"/>
    </source>
</evidence>
<accession>A0ABU7SR50</accession>
<proteinExistence type="predicted"/>
<evidence type="ECO:0000313" key="3">
    <source>
        <dbReference type="EMBL" id="MEE6700556.1"/>
    </source>
</evidence>
<keyword evidence="2" id="KW-1133">Transmembrane helix</keyword>
<sequence length="269" mass="30155">MALTITTVRQYLDWPLGQTINQEDLKRQLGVHVTGNNGEDLTDKALFNLTQVNVNQEGEYPVLISVMDATGQTAQTSVTLDVRPLRSQSSQPTAPSQPTQPTNQTAMPQKKRGWPWGLLAVIVIICLLWGWSSHRRQQQDQAANNAQQSSQIANNSSSVSKLNGDNQKLANQVAELRGAVKQYQHDKDQDALNQRLDKIENQNQQLTNQVNNDSTKSRLNQVTNVVQQVRQDPDNGIQIVNDLKNQSGFKNIWNNISSMVQGWMDKFAE</sequence>
<evidence type="ECO:0008006" key="5">
    <source>
        <dbReference type="Google" id="ProtNLM"/>
    </source>
</evidence>
<dbReference type="Gene3D" id="2.60.40.10">
    <property type="entry name" value="Immunoglobulins"/>
    <property type="match status" value="1"/>
</dbReference>
<evidence type="ECO:0000256" key="1">
    <source>
        <dbReference type="SAM" id="MobiDB-lite"/>
    </source>
</evidence>
<feature type="compositionally biased region" description="Low complexity" evidence="1">
    <location>
        <begin position="87"/>
        <end position="106"/>
    </location>
</feature>
<keyword evidence="2" id="KW-0472">Membrane</keyword>
<organism evidence="3 4">
    <name type="scientific">Limosilactobacillus pontis</name>
    <dbReference type="NCBI Taxonomy" id="35787"/>
    <lineage>
        <taxon>Bacteria</taxon>
        <taxon>Bacillati</taxon>
        <taxon>Bacillota</taxon>
        <taxon>Bacilli</taxon>
        <taxon>Lactobacillales</taxon>
        <taxon>Lactobacillaceae</taxon>
        <taxon>Limosilactobacillus</taxon>
    </lineage>
</organism>
<dbReference type="InterPro" id="IPR013783">
    <property type="entry name" value="Ig-like_fold"/>
</dbReference>
<dbReference type="Proteomes" id="UP001335665">
    <property type="component" value="Unassembled WGS sequence"/>
</dbReference>